<dbReference type="EMBL" id="AF263245">
    <property type="protein sequence ID" value="AAG13920.1"/>
    <property type="molecule type" value="Genomic_DNA"/>
</dbReference>
<dbReference type="GO" id="GO:0016705">
    <property type="term" value="F:oxidoreductase activity, acting on paired donors, with incorporation or reduction of molecular oxygen"/>
    <property type="evidence" value="ECO:0007669"/>
    <property type="project" value="InterPro"/>
</dbReference>
<dbReference type="CDD" id="cd11036">
    <property type="entry name" value="AknT-like"/>
    <property type="match status" value="1"/>
</dbReference>
<dbReference type="Gene3D" id="1.10.630.10">
    <property type="entry name" value="Cytochrome P450"/>
    <property type="match status" value="1"/>
</dbReference>
<dbReference type="Pfam" id="PF00067">
    <property type="entry name" value="p450"/>
    <property type="match status" value="1"/>
</dbReference>
<proteinExistence type="inferred from homology"/>
<organism evidence="2">
    <name type="scientific">Micromonospora megalomicea subsp. nigra</name>
    <dbReference type="NCBI Taxonomy" id="136926"/>
    <lineage>
        <taxon>Bacteria</taxon>
        <taxon>Bacillati</taxon>
        <taxon>Actinomycetota</taxon>
        <taxon>Actinomycetes</taxon>
        <taxon>Micromonosporales</taxon>
        <taxon>Micromonosporaceae</taxon>
        <taxon>Micromonospora</taxon>
    </lineage>
</organism>
<dbReference type="InterPro" id="IPR001128">
    <property type="entry name" value="Cyt_P450"/>
</dbReference>
<dbReference type="PANTHER" id="PTHR46696">
    <property type="entry name" value="P450, PUTATIVE (EUROFUNG)-RELATED"/>
    <property type="match status" value="1"/>
</dbReference>
<dbReference type="KEGG" id="ag:AAG13920"/>
<dbReference type="GO" id="GO:0016853">
    <property type="term" value="F:isomerase activity"/>
    <property type="evidence" value="ECO:0007669"/>
    <property type="project" value="UniProtKB-KW"/>
</dbReference>
<protein>
    <submittedName>
        <fullName evidence="2">TDP-4-keto-6-deoxyglucose 3,4-isomerase</fullName>
    </submittedName>
</protein>
<dbReference type="InterPro" id="IPR036396">
    <property type="entry name" value="Cyt_P450_sf"/>
</dbReference>
<sequence length="358" mass="38325">MNTTDRAVLGRRLQMIRGLYWGYGSNGDPYPMLLCGHDDDPHRWYRGLGGSGVRRSRTETWVVTDHATAVRVLDDPTFTRATGRTPEWMRAAGAPASTWAQPFRDVHAASWDAELPDPQEVEDRLTGLLPAPGTRLDLVRDLAWPMASRGVGADDPDVLRAAWDARVGLDAQLTPQPLAVTEAAIAAVPGDPHRRALFTAVEMTATAFVDAVLAVTATAGAAQRLADDPDVAARLVAEVLRLHPTAHLERRTAGTETVVGEHTVAAGDEVVVVVAAANRDAGVFADPDRLDPDRADADRALSAQRGHPGRLEELVVVLTTAALRSVAKALPGLTAGGPVVRRRRSPVLRATAHCPVEL</sequence>
<dbReference type="AlphaFoldDB" id="Q9F827"/>
<evidence type="ECO:0000313" key="2">
    <source>
        <dbReference type="EMBL" id="AAG13920.1"/>
    </source>
</evidence>
<dbReference type="GO" id="GO:0020037">
    <property type="term" value="F:heme binding"/>
    <property type="evidence" value="ECO:0007669"/>
    <property type="project" value="InterPro"/>
</dbReference>
<gene>
    <name evidence="2" type="primary">megCII</name>
</gene>
<name>Q9F827_MICMH</name>
<comment type="similarity">
    <text evidence="1">Belongs to the cytochrome P450 family.</text>
</comment>
<accession>Q9F827</accession>
<dbReference type="SUPFAM" id="SSF48264">
    <property type="entry name" value="Cytochrome P450"/>
    <property type="match status" value="1"/>
</dbReference>
<dbReference type="GO" id="GO:0004497">
    <property type="term" value="F:monooxygenase activity"/>
    <property type="evidence" value="ECO:0007669"/>
    <property type="project" value="InterPro"/>
</dbReference>
<dbReference type="PANTHER" id="PTHR46696:SF1">
    <property type="entry name" value="CYTOCHROME P450 YJIB-RELATED"/>
    <property type="match status" value="1"/>
</dbReference>
<dbReference type="GO" id="GO:0005506">
    <property type="term" value="F:iron ion binding"/>
    <property type="evidence" value="ECO:0007669"/>
    <property type="project" value="InterPro"/>
</dbReference>
<evidence type="ECO:0000256" key="1">
    <source>
        <dbReference type="ARBA" id="ARBA00010617"/>
    </source>
</evidence>
<keyword evidence="2" id="KW-0413">Isomerase</keyword>
<reference evidence="2" key="1">
    <citation type="journal article" date="2000" name="Mol. Microbiol.">
        <title>Biosynthesis of the anti-parasitic agent megalomicin: transformation of erythromycin to megalomicin in Saccharopolyspora erythraea.</title>
        <authorList>
            <person name="Volchegursky Y."/>
            <person name="Hu Z."/>
            <person name="Katz L."/>
            <person name="McDaniel R."/>
        </authorList>
    </citation>
    <scope>NUCLEOTIDE SEQUENCE</scope>
    <source>
        <strain evidence="2">NRRL3275</strain>
    </source>
</reference>